<organism evidence="8 9">
    <name type="scientific">Rhodotorula mucilaginosa</name>
    <name type="common">Yeast</name>
    <name type="synonym">Rhodotorula rubra</name>
    <dbReference type="NCBI Taxonomy" id="5537"/>
    <lineage>
        <taxon>Eukaryota</taxon>
        <taxon>Fungi</taxon>
        <taxon>Dikarya</taxon>
        <taxon>Basidiomycota</taxon>
        <taxon>Pucciniomycotina</taxon>
        <taxon>Microbotryomycetes</taxon>
        <taxon>Sporidiobolales</taxon>
        <taxon>Sporidiobolaceae</taxon>
        <taxon>Rhodotorula</taxon>
    </lineage>
</organism>
<sequence>MNTNVDVEKLDGGEEQQNEYAAARGARFADGQSLAEYTTNASEKAGSSRYAGSESGLEHVKASKTAERKLVRKLDVLILPLAILLYLSAYLDRGNLGNAKIQGLGKAVLQNDSTKYSIALTCFFITYITFSIPGTLAAKRFPPSRTIAAGALVWSIGATCQAAVTSPGGLYACRLVVGLGEAFFGQAIAFYLTLWYLKSELAKRIGLFISAGSLAGAFGALSVGIMRKPSATDHLHLFTSGSGLIAYGVARISDPKIATWRILFLIEGCPSLLLAIIVMFCLPSRPDKTRYLNEEQRTIACTRLNSENQGNQDVAIDWKAVRYALCDWRLYVLAVSYSAMNLTLGSVSGFLPTIVKGLGYSDANAQLYTVPPYAVSLGVMLLLTTISDRTRSRGLCVAVVYCIGIVGWGILYGVSPIDVSKGGLRARYFACCCLASAGYSNIPLIMAWVSGNSPSESQRAVSLGMLNSVGQCLSILAAFLFPANEGPRYVKGALTNLAFQCLGLVLALSMTTYYRTVNARKDAAEGGRPPKGMRIENINTEYDRAVGFRYTV</sequence>
<dbReference type="GO" id="GO:0016020">
    <property type="term" value="C:membrane"/>
    <property type="evidence" value="ECO:0007669"/>
    <property type="project" value="UniProtKB-SubCell"/>
</dbReference>
<feature type="transmembrane region" description="Helical" evidence="6">
    <location>
        <begin position="330"/>
        <end position="351"/>
    </location>
</feature>
<feature type="transmembrane region" description="Helical" evidence="6">
    <location>
        <begin position="176"/>
        <end position="197"/>
    </location>
</feature>
<name>A0A9P6W1D5_RHOMI</name>
<dbReference type="InterPro" id="IPR011701">
    <property type="entry name" value="MFS"/>
</dbReference>
<dbReference type="Proteomes" id="UP000777482">
    <property type="component" value="Unassembled WGS sequence"/>
</dbReference>
<evidence type="ECO:0000256" key="2">
    <source>
        <dbReference type="ARBA" id="ARBA00022448"/>
    </source>
</evidence>
<dbReference type="PANTHER" id="PTHR43791">
    <property type="entry name" value="PERMEASE-RELATED"/>
    <property type="match status" value="1"/>
</dbReference>
<feature type="domain" description="Major facilitator superfamily (MFS) profile" evidence="7">
    <location>
        <begin position="78"/>
        <end position="521"/>
    </location>
</feature>
<dbReference type="PANTHER" id="PTHR43791:SF36">
    <property type="entry name" value="TRANSPORTER, PUTATIVE (AFU_ORTHOLOGUE AFUA_6G08340)-RELATED"/>
    <property type="match status" value="1"/>
</dbReference>
<dbReference type="Pfam" id="PF07690">
    <property type="entry name" value="MFS_1"/>
    <property type="match status" value="1"/>
</dbReference>
<evidence type="ECO:0000256" key="4">
    <source>
        <dbReference type="ARBA" id="ARBA00022989"/>
    </source>
</evidence>
<feature type="transmembrane region" description="Helical" evidence="6">
    <location>
        <begin position="116"/>
        <end position="134"/>
    </location>
</feature>
<evidence type="ECO:0000313" key="9">
    <source>
        <dbReference type="Proteomes" id="UP000777482"/>
    </source>
</evidence>
<feature type="transmembrane region" description="Helical" evidence="6">
    <location>
        <begin position="426"/>
        <end position="449"/>
    </location>
</feature>
<dbReference type="GO" id="GO:0022857">
    <property type="term" value="F:transmembrane transporter activity"/>
    <property type="evidence" value="ECO:0007669"/>
    <property type="project" value="InterPro"/>
</dbReference>
<dbReference type="InterPro" id="IPR020846">
    <property type="entry name" value="MFS_dom"/>
</dbReference>
<evidence type="ECO:0000259" key="7">
    <source>
        <dbReference type="PROSITE" id="PS50850"/>
    </source>
</evidence>
<keyword evidence="3 6" id="KW-0812">Transmembrane</keyword>
<reference evidence="8 9" key="1">
    <citation type="submission" date="2020-11" db="EMBL/GenBank/DDBJ databases">
        <title>Kefir isolates.</title>
        <authorList>
            <person name="Marcisauskas S."/>
            <person name="Kim Y."/>
            <person name="Blasche S."/>
        </authorList>
    </citation>
    <scope>NUCLEOTIDE SEQUENCE [LARGE SCALE GENOMIC DNA]</scope>
    <source>
        <strain evidence="8 9">KR</strain>
    </source>
</reference>
<feature type="transmembrane region" description="Helical" evidence="6">
    <location>
        <begin position="204"/>
        <end position="226"/>
    </location>
</feature>
<keyword evidence="2" id="KW-0813">Transport</keyword>
<evidence type="ECO:0000256" key="3">
    <source>
        <dbReference type="ARBA" id="ARBA00022692"/>
    </source>
</evidence>
<evidence type="ECO:0000256" key="1">
    <source>
        <dbReference type="ARBA" id="ARBA00004141"/>
    </source>
</evidence>
<dbReference type="Gene3D" id="1.20.1250.20">
    <property type="entry name" value="MFS general substrate transporter like domains"/>
    <property type="match status" value="2"/>
</dbReference>
<feature type="transmembrane region" description="Helical" evidence="6">
    <location>
        <begin position="363"/>
        <end position="383"/>
    </location>
</feature>
<dbReference type="EMBL" id="PUHQ01000051">
    <property type="protein sequence ID" value="KAG0659686.1"/>
    <property type="molecule type" value="Genomic_DNA"/>
</dbReference>
<evidence type="ECO:0000256" key="6">
    <source>
        <dbReference type="SAM" id="Phobius"/>
    </source>
</evidence>
<feature type="transmembrane region" description="Helical" evidence="6">
    <location>
        <begin position="262"/>
        <end position="282"/>
    </location>
</feature>
<dbReference type="SUPFAM" id="SSF103473">
    <property type="entry name" value="MFS general substrate transporter"/>
    <property type="match status" value="1"/>
</dbReference>
<dbReference type="FunFam" id="1.20.1250.20:FF:000013">
    <property type="entry name" value="MFS general substrate transporter"/>
    <property type="match status" value="1"/>
</dbReference>
<evidence type="ECO:0000313" key="8">
    <source>
        <dbReference type="EMBL" id="KAG0659686.1"/>
    </source>
</evidence>
<feature type="transmembrane region" description="Helical" evidence="6">
    <location>
        <begin position="395"/>
        <end position="414"/>
    </location>
</feature>
<dbReference type="OrthoDB" id="2985014at2759"/>
<keyword evidence="9" id="KW-1185">Reference proteome</keyword>
<keyword evidence="4 6" id="KW-1133">Transmembrane helix</keyword>
<dbReference type="InterPro" id="IPR036259">
    <property type="entry name" value="MFS_trans_sf"/>
</dbReference>
<comment type="subcellular location">
    <subcellularLocation>
        <location evidence="1">Membrane</location>
        <topology evidence="1">Multi-pass membrane protein</topology>
    </subcellularLocation>
</comment>
<proteinExistence type="predicted"/>
<comment type="caution">
    <text evidence="8">The sequence shown here is derived from an EMBL/GenBank/DDBJ whole genome shotgun (WGS) entry which is preliminary data.</text>
</comment>
<feature type="transmembrane region" description="Helical" evidence="6">
    <location>
        <begin position="493"/>
        <end position="514"/>
    </location>
</feature>
<feature type="transmembrane region" description="Helical" evidence="6">
    <location>
        <begin position="461"/>
        <end position="481"/>
    </location>
</feature>
<feature type="transmembrane region" description="Helical" evidence="6">
    <location>
        <begin position="146"/>
        <end position="164"/>
    </location>
</feature>
<evidence type="ECO:0000256" key="5">
    <source>
        <dbReference type="ARBA" id="ARBA00023136"/>
    </source>
</evidence>
<protein>
    <recommendedName>
        <fullName evidence="7">Major facilitator superfamily (MFS) profile domain-containing protein</fullName>
    </recommendedName>
</protein>
<accession>A0A9P6W1D5</accession>
<dbReference type="AlphaFoldDB" id="A0A9P6W1D5"/>
<gene>
    <name evidence="8" type="ORF">C6P46_005045</name>
</gene>
<dbReference type="PROSITE" id="PS50850">
    <property type="entry name" value="MFS"/>
    <property type="match status" value="1"/>
</dbReference>
<keyword evidence="5 6" id="KW-0472">Membrane</keyword>
<feature type="transmembrane region" description="Helical" evidence="6">
    <location>
        <begin position="74"/>
        <end position="91"/>
    </location>
</feature>